<accession>A0ABS8SIZ7</accession>
<sequence>MALCIVSQHLWSASSMEEEVREDYPKLLMHLHAASPHLRNAGANTSDPSFLRRAKSSRRKAFCITAAPPIGGLLHVQLHCQLEAFTFTVALQVRGPLYHIWLAGRGLSTL</sequence>
<gene>
    <name evidence="1" type="ORF">HAX54_039471</name>
</gene>
<keyword evidence="2" id="KW-1185">Reference proteome</keyword>
<dbReference type="Proteomes" id="UP000823775">
    <property type="component" value="Unassembled WGS sequence"/>
</dbReference>
<dbReference type="EMBL" id="JACEIK010000548">
    <property type="protein sequence ID" value="MCD7458876.1"/>
    <property type="molecule type" value="Genomic_DNA"/>
</dbReference>
<protein>
    <submittedName>
        <fullName evidence="1">Uncharacterized protein</fullName>
    </submittedName>
</protein>
<comment type="caution">
    <text evidence="1">The sequence shown here is derived from an EMBL/GenBank/DDBJ whole genome shotgun (WGS) entry which is preliminary data.</text>
</comment>
<evidence type="ECO:0000313" key="1">
    <source>
        <dbReference type="EMBL" id="MCD7458876.1"/>
    </source>
</evidence>
<proteinExistence type="predicted"/>
<organism evidence="1 2">
    <name type="scientific">Datura stramonium</name>
    <name type="common">Jimsonweed</name>
    <name type="synonym">Common thornapple</name>
    <dbReference type="NCBI Taxonomy" id="4076"/>
    <lineage>
        <taxon>Eukaryota</taxon>
        <taxon>Viridiplantae</taxon>
        <taxon>Streptophyta</taxon>
        <taxon>Embryophyta</taxon>
        <taxon>Tracheophyta</taxon>
        <taxon>Spermatophyta</taxon>
        <taxon>Magnoliopsida</taxon>
        <taxon>eudicotyledons</taxon>
        <taxon>Gunneridae</taxon>
        <taxon>Pentapetalae</taxon>
        <taxon>asterids</taxon>
        <taxon>lamiids</taxon>
        <taxon>Solanales</taxon>
        <taxon>Solanaceae</taxon>
        <taxon>Solanoideae</taxon>
        <taxon>Datureae</taxon>
        <taxon>Datura</taxon>
    </lineage>
</organism>
<reference evidence="1 2" key="1">
    <citation type="journal article" date="2021" name="BMC Genomics">
        <title>Datura genome reveals duplications of psychoactive alkaloid biosynthetic genes and high mutation rate following tissue culture.</title>
        <authorList>
            <person name="Rajewski A."/>
            <person name="Carter-House D."/>
            <person name="Stajich J."/>
            <person name="Litt A."/>
        </authorList>
    </citation>
    <scope>NUCLEOTIDE SEQUENCE [LARGE SCALE GENOMIC DNA]</scope>
    <source>
        <strain evidence="1">AR-01</strain>
    </source>
</reference>
<name>A0ABS8SIZ7_DATST</name>
<evidence type="ECO:0000313" key="2">
    <source>
        <dbReference type="Proteomes" id="UP000823775"/>
    </source>
</evidence>